<reference evidence="1" key="1">
    <citation type="submission" date="2015-05" db="UniProtKB">
        <authorList>
            <consortium name="EnsemblMetazoa"/>
        </authorList>
    </citation>
    <scope>IDENTIFICATION</scope>
</reference>
<dbReference type="AlphaFoldDB" id="T1I9B5"/>
<dbReference type="GO" id="GO:0017056">
    <property type="term" value="F:structural constituent of nuclear pore"/>
    <property type="evidence" value="ECO:0007669"/>
    <property type="project" value="TreeGrafter"/>
</dbReference>
<dbReference type="VEuPathDB" id="VectorBase:RPRC012887"/>
<evidence type="ECO:0000313" key="2">
    <source>
        <dbReference type="Proteomes" id="UP000015103"/>
    </source>
</evidence>
<proteinExistence type="predicted"/>
<organism evidence="1 2">
    <name type="scientific">Rhodnius prolixus</name>
    <name type="common">Triatomid bug</name>
    <dbReference type="NCBI Taxonomy" id="13249"/>
    <lineage>
        <taxon>Eukaryota</taxon>
        <taxon>Metazoa</taxon>
        <taxon>Ecdysozoa</taxon>
        <taxon>Arthropoda</taxon>
        <taxon>Hexapoda</taxon>
        <taxon>Insecta</taxon>
        <taxon>Pterygota</taxon>
        <taxon>Neoptera</taxon>
        <taxon>Paraneoptera</taxon>
        <taxon>Hemiptera</taxon>
        <taxon>Heteroptera</taxon>
        <taxon>Panheteroptera</taxon>
        <taxon>Cimicomorpha</taxon>
        <taxon>Reduviidae</taxon>
        <taxon>Triatominae</taxon>
        <taxon>Rhodnius</taxon>
    </lineage>
</organism>
<dbReference type="InParanoid" id="T1I9B5"/>
<protein>
    <submittedName>
        <fullName evidence="1">Uncharacterized protein</fullName>
    </submittedName>
</protein>
<dbReference type="HOGENOM" id="CLU_1264392_0_0_1"/>
<evidence type="ECO:0000313" key="1">
    <source>
        <dbReference type="EnsemblMetazoa" id="RPRC012887-PA"/>
    </source>
</evidence>
<dbReference type="STRING" id="13249.T1I9B5"/>
<dbReference type="GO" id="GO:1901673">
    <property type="term" value="P:regulation of mitotic spindle assembly"/>
    <property type="evidence" value="ECO:0007669"/>
    <property type="project" value="TreeGrafter"/>
</dbReference>
<accession>T1I9B5</accession>
<sequence length="219" mass="25403">SDSHSTELTGTVKELQSLLQVTLDQFGKIETNTNQLKQNVEARLLVKQQAITALKQELRDANNLLDALEINSFVYKTEDTESRQSKSLPTSAPLNNLIKSGLTLTQMYTKFVEVYNYLRVEKQEKENFKILLEAVLDDIKARSQLNLRQQEEYEFMKSSVETLRRKVNNLETENVTLNKAKFEAESTAEHLAQSNNMLKGWSFHFFKKIFLNKLYFLNK</sequence>
<name>T1I9B5_RHOPR</name>
<dbReference type="EMBL" id="ACPB03018009">
    <property type="status" value="NOT_ANNOTATED_CDS"/>
    <property type="molecule type" value="Genomic_DNA"/>
</dbReference>
<dbReference type="PANTHER" id="PTHR18898">
    <property type="entry name" value="NUCLEOPROTEIN TPR-RELATED"/>
    <property type="match status" value="1"/>
</dbReference>
<keyword evidence="2" id="KW-1185">Reference proteome</keyword>
<dbReference type="Proteomes" id="UP000015103">
    <property type="component" value="Unassembled WGS sequence"/>
</dbReference>
<dbReference type="EnsemblMetazoa" id="RPRC012887-RA">
    <property type="protein sequence ID" value="RPRC012887-PA"/>
    <property type="gene ID" value="RPRC012887"/>
</dbReference>
<dbReference type="eggNOG" id="KOG4674">
    <property type="taxonomic scope" value="Eukaryota"/>
</dbReference>
<dbReference type="GO" id="GO:0005643">
    <property type="term" value="C:nuclear pore"/>
    <property type="evidence" value="ECO:0007669"/>
    <property type="project" value="TreeGrafter"/>
</dbReference>
<dbReference type="OMA" id="YTKFVEV"/>
<dbReference type="PANTHER" id="PTHR18898:SF2">
    <property type="entry name" value="NUCLEOPROTEIN TPR"/>
    <property type="match status" value="1"/>
</dbReference>
<dbReference type="GO" id="GO:0006406">
    <property type="term" value="P:mRNA export from nucleus"/>
    <property type="evidence" value="ECO:0007669"/>
    <property type="project" value="TreeGrafter"/>
</dbReference>